<evidence type="ECO:0000313" key="3">
    <source>
        <dbReference type="Proteomes" id="UP000799324"/>
    </source>
</evidence>
<name>A0A6A6T1I7_9PLEO</name>
<evidence type="ECO:0000256" key="1">
    <source>
        <dbReference type="SAM" id="MobiDB-lite"/>
    </source>
</evidence>
<protein>
    <submittedName>
        <fullName evidence="2">Uncharacterized protein</fullName>
    </submittedName>
</protein>
<organism evidence="2 3">
    <name type="scientific">Lophiostoma macrostomum CBS 122681</name>
    <dbReference type="NCBI Taxonomy" id="1314788"/>
    <lineage>
        <taxon>Eukaryota</taxon>
        <taxon>Fungi</taxon>
        <taxon>Dikarya</taxon>
        <taxon>Ascomycota</taxon>
        <taxon>Pezizomycotina</taxon>
        <taxon>Dothideomycetes</taxon>
        <taxon>Pleosporomycetidae</taxon>
        <taxon>Pleosporales</taxon>
        <taxon>Lophiostomataceae</taxon>
        <taxon>Lophiostoma</taxon>
    </lineage>
</organism>
<proteinExistence type="predicted"/>
<feature type="compositionally biased region" description="Basic and acidic residues" evidence="1">
    <location>
        <begin position="103"/>
        <end position="130"/>
    </location>
</feature>
<feature type="region of interest" description="Disordered" evidence="1">
    <location>
        <begin position="22"/>
        <end position="162"/>
    </location>
</feature>
<reference evidence="2" key="1">
    <citation type="journal article" date="2020" name="Stud. Mycol.">
        <title>101 Dothideomycetes genomes: a test case for predicting lifestyles and emergence of pathogens.</title>
        <authorList>
            <person name="Haridas S."/>
            <person name="Albert R."/>
            <person name="Binder M."/>
            <person name="Bloem J."/>
            <person name="Labutti K."/>
            <person name="Salamov A."/>
            <person name="Andreopoulos B."/>
            <person name="Baker S."/>
            <person name="Barry K."/>
            <person name="Bills G."/>
            <person name="Bluhm B."/>
            <person name="Cannon C."/>
            <person name="Castanera R."/>
            <person name="Culley D."/>
            <person name="Daum C."/>
            <person name="Ezra D."/>
            <person name="Gonzalez J."/>
            <person name="Henrissat B."/>
            <person name="Kuo A."/>
            <person name="Liang C."/>
            <person name="Lipzen A."/>
            <person name="Lutzoni F."/>
            <person name="Magnuson J."/>
            <person name="Mondo S."/>
            <person name="Nolan M."/>
            <person name="Ohm R."/>
            <person name="Pangilinan J."/>
            <person name="Park H.-J."/>
            <person name="Ramirez L."/>
            <person name="Alfaro M."/>
            <person name="Sun H."/>
            <person name="Tritt A."/>
            <person name="Yoshinaga Y."/>
            <person name="Zwiers L.-H."/>
            <person name="Turgeon B."/>
            <person name="Goodwin S."/>
            <person name="Spatafora J."/>
            <person name="Crous P."/>
            <person name="Grigoriev I."/>
        </authorList>
    </citation>
    <scope>NUCLEOTIDE SEQUENCE</scope>
    <source>
        <strain evidence="2">CBS 122681</strain>
    </source>
</reference>
<accession>A0A6A6T1I7</accession>
<feature type="compositionally biased region" description="Basic and acidic residues" evidence="1">
    <location>
        <begin position="82"/>
        <end position="94"/>
    </location>
</feature>
<evidence type="ECO:0000313" key="2">
    <source>
        <dbReference type="EMBL" id="KAF2652743.1"/>
    </source>
</evidence>
<dbReference type="EMBL" id="MU004395">
    <property type="protein sequence ID" value="KAF2652743.1"/>
    <property type="molecule type" value="Genomic_DNA"/>
</dbReference>
<feature type="compositionally biased region" description="Low complexity" evidence="1">
    <location>
        <begin position="25"/>
        <end position="35"/>
    </location>
</feature>
<feature type="compositionally biased region" description="Basic and acidic residues" evidence="1">
    <location>
        <begin position="144"/>
        <end position="162"/>
    </location>
</feature>
<sequence length="162" mass="18676">MRDAWRKMREFSIIPHFWSHHSSCQGQAQTQGQAQSRRNAPGQRQGVSNRHGHEHEHGGDGANDEREPLLPRRSSMARNSCRRQDEHESDHEANGTRNQQARTDSHQDDADHRRSARRESNESGRSDGSRKSVRFGPPDIVRFNSEDAANKFFDGERLNRKK</sequence>
<dbReference type="AlphaFoldDB" id="A0A6A6T1I7"/>
<gene>
    <name evidence="2" type="ORF">K491DRAFT_780888</name>
</gene>
<dbReference type="Proteomes" id="UP000799324">
    <property type="component" value="Unassembled WGS sequence"/>
</dbReference>
<feature type="compositionally biased region" description="Basic and acidic residues" evidence="1">
    <location>
        <begin position="51"/>
        <end position="70"/>
    </location>
</feature>
<keyword evidence="3" id="KW-1185">Reference proteome</keyword>